<organism evidence="1 2">
    <name type="scientific">Aeromonas phage 2L372D</name>
    <dbReference type="NCBI Taxonomy" id="2588097"/>
    <lineage>
        <taxon>Viruses</taxon>
        <taxon>Duplodnaviria</taxon>
        <taxon>Heunggongvirae</taxon>
        <taxon>Uroviricota</taxon>
        <taxon>Caudoviricetes</taxon>
        <taxon>Plateaulakevirus</taxon>
        <taxon>Plateaulakevirus pv2L372D</taxon>
    </lineage>
</organism>
<sequence length="450" mass="52131">MIYLIEDLEEDNIRLMIQSLTHTNIYYNKLKRFVGIERYIENIVSNYIDINDSIVRGIRCIVTNVDRAVKYNATGMFVYRKPSHYSKNKQDISKDSVWSVLDSLEQAGLIDIYIGYMKLDDNDEYLESIRSFIIFKQEFINLFNKNGFENVKYGDGDIVDIIDRAKTKELKQRIKKETRRVNGVANIKKDLMQFNKRLAQTVFHLNGTPLPPPIYKRVFTDSLDFGGRYYSVDGRYQCVSQNIRKHLFIDNEPVVELDYSSLHPAICYAVSGEEMEDGFKPYECDTSFLNINEKAIKEHKIKFGMGKYEPVRSICKQALLCSINAKNIEAAFMAVAHELATDLKRPEIKKKYVGIERPFPAKQLCQALCDHNYKIAHFFFSDSGVVLQNLDSKMADLIIQDFIADDEVLLPYHDSFIVKKSLEEKLETSMNKAYTHVVGSNMNCKIDKKY</sequence>
<dbReference type="EMBL" id="MK804893">
    <property type="protein sequence ID" value="QDB74043.1"/>
    <property type="molecule type" value="Genomic_DNA"/>
</dbReference>
<reference evidence="1 2" key="1">
    <citation type="submission" date="2019-04" db="EMBL/GenBank/DDBJ databases">
        <title>Nine Novel Phages from a Plateau Lake in Southwest China Provide Insights into Aeromonas Phage Diversity.</title>
        <authorList>
            <person name="Xiao W."/>
            <person name="Bai M."/>
            <person name="Wang Y."/>
            <person name="Cui X."/>
        </authorList>
    </citation>
    <scope>NUCLEOTIDE SEQUENCE [LARGE SCALE GENOMIC DNA]</scope>
</reference>
<gene>
    <name evidence="1" type="ORF">2L372D_129</name>
</gene>
<protein>
    <submittedName>
        <fullName evidence="1">Uncharacterized protein</fullName>
    </submittedName>
</protein>
<proteinExistence type="predicted"/>
<keyword evidence="2" id="KW-1185">Reference proteome</keyword>
<accession>A0A4Y5TXA9</accession>
<name>A0A4Y5TXA9_9CAUD</name>
<dbReference type="Proteomes" id="UP000316128">
    <property type="component" value="Segment"/>
</dbReference>
<evidence type="ECO:0000313" key="2">
    <source>
        <dbReference type="Proteomes" id="UP000316128"/>
    </source>
</evidence>
<evidence type="ECO:0000313" key="1">
    <source>
        <dbReference type="EMBL" id="QDB74043.1"/>
    </source>
</evidence>